<dbReference type="InterPro" id="IPR027417">
    <property type="entry name" value="P-loop_NTPase"/>
</dbReference>
<evidence type="ECO:0000313" key="4">
    <source>
        <dbReference type="Proteomes" id="UP000271098"/>
    </source>
</evidence>
<name>A0A183EA74_9BILA</name>
<dbReference type="InterPro" id="IPR009000">
    <property type="entry name" value="Transl_B-barrel_sf"/>
</dbReference>
<dbReference type="PANTHER" id="PTHR43721">
    <property type="entry name" value="ELONGATION FACTOR TU-RELATED"/>
    <property type="match status" value="1"/>
</dbReference>
<proteinExistence type="predicted"/>
<dbReference type="PANTHER" id="PTHR43721:SF11">
    <property type="entry name" value="SELENOCYSTEINE-SPECIFIC ELONGATION FACTOR"/>
    <property type="match status" value="1"/>
</dbReference>
<dbReference type="SUPFAM" id="SSF50447">
    <property type="entry name" value="Translation proteins"/>
    <property type="match status" value="1"/>
</dbReference>
<dbReference type="OrthoDB" id="2067at2759"/>
<dbReference type="GO" id="GO:0005525">
    <property type="term" value="F:GTP binding"/>
    <property type="evidence" value="ECO:0007669"/>
    <property type="project" value="InterPro"/>
</dbReference>
<organism evidence="5">
    <name type="scientific">Gongylonema pulchrum</name>
    <dbReference type="NCBI Taxonomy" id="637853"/>
    <lineage>
        <taxon>Eukaryota</taxon>
        <taxon>Metazoa</taxon>
        <taxon>Ecdysozoa</taxon>
        <taxon>Nematoda</taxon>
        <taxon>Chromadorea</taxon>
        <taxon>Rhabditida</taxon>
        <taxon>Spirurina</taxon>
        <taxon>Spiruromorpha</taxon>
        <taxon>Spiruroidea</taxon>
        <taxon>Gongylonematidae</taxon>
        <taxon>Gongylonema</taxon>
    </lineage>
</organism>
<protein>
    <submittedName>
        <fullName evidence="5">Tr-type G domain-containing protein</fullName>
    </submittedName>
</protein>
<accession>A0A183EA74</accession>
<gene>
    <name evidence="3" type="ORF">GPUH_LOCUS17864</name>
</gene>
<sequence length="410" mass="46735">MAIVVVNACKGIEQQTAEHLLIVSLLCLKHVILVINKIDLIDGEALEQLTRRCKKAMSSLKISDPVPVVSISLKEGKEQAVEAVLRALRLALYAPQRCSSGRFVMFVDHCFPVKGKGTVMTGTVVDGACSVGMDVEIAALHERRKIKSMQRWKEDVRSAEMGDRAALLFQNISREDIDRTVVFEPGTLHPVKYLLVNVHRIEYFQGSVNPCSKLHISSGFDTVMGLCQFLSSVSPSSNVEDQFEVVPALSDTAKFAILSLERSVYTRRGSFYIASRLDHQGKGCRFVFHGIFLRLLESENQIRRFRRKTKVGRIERVENERSIICSGLAELMEIVFVTFLIEDENCWLLEPEKLAELMEIVFVTFLDEDENCWLSEPEMLLRYFFSLFAKQVVVHYYAVCHRRFFKVRNN</sequence>
<keyword evidence="4" id="KW-1185">Reference proteome</keyword>
<dbReference type="Gene3D" id="2.40.30.10">
    <property type="entry name" value="Translation factors"/>
    <property type="match status" value="2"/>
</dbReference>
<dbReference type="InterPro" id="IPR050055">
    <property type="entry name" value="EF-Tu_GTPase"/>
</dbReference>
<dbReference type="InterPro" id="IPR049393">
    <property type="entry name" value="eEFSec_III"/>
</dbReference>
<dbReference type="SUPFAM" id="SSF52540">
    <property type="entry name" value="P-loop containing nucleoside triphosphate hydrolases"/>
    <property type="match status" value="1"/>
</dbReference>
<dbReference type="Proteomes" id="UP000271098">
    <property type="component" value="Unassembled WGS sequence"/>
</dbReference>
<dbReference type="AlphaFoldDB" id="A0A183EA74"/>
<reference evidence="5" key="1">
    <citation type="submission" date="2016-06" db="UniProtKB">
        <authorList>
            <consortium name="WormBaseParasite"/>
        </authorList>
    </citation>
    <scope>IDENTIFICATION</scope>
</reference>
<evidence type="ECO:0000259" key="2">
    <source>
        <dbReference type="Pfam" id="PF21208"/>
    </source>
</evidence>
<dbReference type="InterPro" id="IPR000795">
    <property type="entry name" value="T_Tr_GTP-bd_dom"/>
</dbReference>
<dbReference type="Pfam" id="PF21208">
    <property type="entry name" value="euk_SelB_III"/>
    <property type="match status" value="1"/>
</dbReference>
<evidence type="ECO:0000259" key="1">
    <source>
        <dbReference type="Pfam" id="PF00009"/>
    </source>
</evidence>
<reference evidence="3 4" key="2">
    <citation type="submission" date="2018-11" db="EMBL/GenBank/DDBJ databases">
        <authorList>
            <consortium name="Pathogen Informatics"/>
        </authorList>
    </citation>
    <scope>NUCLEOTIDE SEQUENCE [LARGE SCALE GENOMIC DNA]</scope>
</reference>
<dbReference type="GO" id="GO:0001514">
    <property type="term" value="P:selenocysteine incorporation"/>
    <property type="evidence" value="ECO:0007669"/>
    <property type="project" value="TreeGrafter"/>
</dbReference>
<dbReference type="GO" id="GO:0003924">
    <property type="term" value="F:GTPase activity"/>
    <property type="evidence" value="ECO:0007669"/>
    <property type="project" value="InterPro"/>
</dbReference>
<evidence type="ECO:0000313" key="5">
    <source>
        <dbReference type="WBParaSite" id="GPUH_0001789001-mRNA-1"/>
    </source>
</evidence>
<dbReference type="EMBL" id="UYRT01085802">
    <property type="protein sequence ID" value="VDN30594.1"/>
    <property type="molecule type" value="Genomic_DNA"/>
</dbReference>
<feature type="domain" description="Tr-type G" evidence="1">
    <location>
        <begin position="1"/>
        <end position="88"/>
    </location>
</feature>
<dbReference type="WBParaSite" id="GPUH_0001789001-mRNA-1">
    <property type="protein sequence ID" value="GPUH_0001789001-mRNA-1"/>
    <property type="gene ID" value="GPUH_0001789001"/>
</dbReference>
<evidence type="ECO:0000313" key="3">
    <source>
        <dbReference type="EMBL" id="VDN30594.1"/>
    </source>
</evidence>
<dbReference type="CDD" id="cd04094">
    <property type="entry name" value="eSelB_III"/>
    <property type="match status" value="1"/>
</dbReference>
<dbReference type="Pfam" id="PF00009">
    <property type="entry name" value="GTP_EFTU"/>
    <property type="match status" value="1"/>
</dbReference>
<feature type="domain" description="Selenocysteine-specific elongation factor 3rd" evidence="2">
    <location>
        <begin position="196"/>
        <end position="240"/>
    </location>
</feature>
<dbReference type="Gene3D" id="3.40.50.300">
    <property type="entry name" value="P-loop containing nucleotide triphosphate hydrolases"/>
    <property type="match status" value="1"/>
</dbReference>
<dbReference type="GO" id="GO:0003746">
    <property type="term" value="F:translation elongation factor activity"/>
    <property type="evidence" value="ECO:0007669"/>
    <property type="project" value="TreeGrafter"/>
</dbReference>